<dbReference type="PROSITE" id="PS51273">
    <property type="entry name" value="GATASE_TYPE_1"/>
    <property type="match status" value="1"/>
</dbReference>
<dbReference type="KEGG" id="masz:C9I28_27330"/>
<dbReference type="Gene3D" id="3.40.50.880">
    <property type="match status" value="1"/>
</dbReference>
<organism evidence="1 2">
    <name type="scientific">Pseudoduganella armeniaca</name>
    <dbReference type="NCBI Taxonomy" id="2072590"/>
    <lineage>
        <taxon>Bacteria</taxon>
        <taxon>Pseudomonadati</taxon>
        <taxon>Pseudomonadota</taxon>
        <taxon>Betaproteobacteria</taxon>
        <taxon>Burkholderiales</taxon>
        <taxon>Oxalobacteraceae</taxon>
        <taxon>Telluria group</taxon>
        <taxon>Pseudoduganella</taxon>
    </lineage>
</organism>
<dbReference type="PANTHER" id="PTHR43235">
    <property type="entry name" value="GLUTAMINE AMIDOTRANSFERASE PB2B2.05-RELATED"/>
    <property type="match status" value="1"/>
</dbReference>
<dbReference type="AlphaFoldDB" id="A0A2R4CGY3"/>
<evidence type="ECO:0000313" key="2">
    <source>
        <dbReference type="Proteomes" id="UP000240505"/>
    </source>
</evidence>
<gene>
    <name evidence="1" type="ORF">C9I28_27330</name>
</gene>
<keyword evidence="2" id="KW-1185">Reference proteome</keyword>
<reference evidence="1 2" key="1">
    <citation type="submission" date="2018-03" db="EMBL/GenBank/DDBJ databases">
        <title>Massilia armeniaca sp. nov., isolated from desert soil.</title>
        <authorList>
            <person name="Huang H."/>
            <person name="Ren M."/>
        </authorList>
    </citation>
    <scope>NUCLEOTIDE SEQUENCE [LARGE SCALE GENOMIC DNA]</scope>
    <source>
        <strain evidence="1 2">ZMN-3</strain>
    </source>
</reference>
<dbReference type="InterPro" id="IPR029062">
    <property type="entry name" value="Class_I_gatase-like"/>
</dbReference>
<dbReference type="EMBL" id="CP028324">
    <property type="protein sequence ID" value="AVR98919.1"/>
    <property type="molecule type" value="Genomic_DNA"/>
</dbReference>
<dbReference type="InterPro" id="IPR011697">
    <property type="entry name" value="Peptidase_C26"/>
</dbReference>
<dbReference type="GO" id="GO:0033969">
    <property type="term" value="F:gamma-glutamyl-gamma-aminobutyrate hydrolase activity"/>
    <property type="evidence" value="ECO:0007669"/>
    <property type="project" value="TreeGrafter"/>
</dbReference>
<dbReference type="RefSeq" id="WP_107144244.1">
    <property type="nucleotide sequence ID" value="NZ_CP028324.1"/>
</dbReference>
<proteinExistence type="predicted"/>
<dbReference type="GO" id="GO:0005829">
    <property type="term" value="C:cytosol"/>
    <property type="evidence" value="ECO:0007669"/>
    <property type="project" value="TreeGrafter"/>
</dbReference>
<dbReference type="OrthoDB" id="9813383at2"/>
<dbReference type="CDD" id="cd01745">
    <property type="entry name" value="GATase1_2"/>
    <property type="match status" value="1"/>
</dbReference>
<protein>
    <submittedName>
        <fullName evidence="1">Gamma-glutamyl-gamma-aminobutyrate hydrolase</fullName>
    </submittedName>
</protein>
<dbReference type="GO" id="GO:0006598">
    <property type="term" value="P:polyamine catabolic process"/>
    <property type="evidence" value="ECO:0007669"/>
    <property type="project" value="TreeGrafter"/>
</dbReference>
<dbReference type="SUPFAM" id="SSF52317">
    <property type="entry name" value="Class I glutamine amidotransferase-like"/>
    <property type="match status" value="1"/>
</dbReference>
<keyword evidence="1" id="KW-0378">Hydrolase</keyword>
<sequence length="281" mass="30257">MALTSVDIALPGPGRPPLIGVSIGRFHMGAGTSQARLMTGIKQEVLDSVTEAGGIPLLIPVDCPHDAAQVMAALDGLVLSGGQDVDPSNYGQEQQVTYGATETATGVPFSRPKSWQPCALRDSSELALYRAAKAAELPVLGICRGMQLINVAEGGTLHQEILMPGAISHELDSEGYVHHHFVRFGAGTRVRDIFGVEQYIVPSTHHQAIARLGDGLVACGVAEDGVPEFIEHADPRHFIVGVQGHPEKAGHNFDGYRALFHHFRLECQRRAIAREPRFKRA</sequence>
<evidence type="ECO:0000313" key="1">
    <source>
        <dbReference type="EMBL" id="AVR98919.1"/>
    </source>
</evidence>
<dbReference type="PANTHER" id="PTHR43235:SF1">
    <property type="entry name" value="GLUTAMINE AMIDOTRANSFERASE PB2B2.05-RELATED"/>
    <property type="match status" value="1"/>
</dbReference>
<dbReference type="InterPro" id="IPR044668">
    <property type="entry name" value="PuuD-like"/>
</dbReference>
<dbReference type="Proteomes" id="UP000240505">
    <property type="component" value="Chromosome"/>
</dbReference>
<name>A0A2R4CGY3_9BURK</name>
<dbReference type="Pfam" id="PF07722">
    <property type="entry name" value="Peptidase_C26"/>
    <property type="match status" value="1"/>
</dbReference>
<accession>A0A2R4CGY3</accession>